<dbReference type="RefSeq" id="WP_139202447.1">
    <property type="nucleotide sequence ID" value="NZ_FNYC01000006.1"/>
</dbReference>
<reference evidence="1 2" key="1">
    <citation type="submission" date="2016-10" db="EMBL/GenBank/DDBJ databases">
        <authorList>
            <person name="de Groot N.N."/>
        </authorList>
    </citation>
    <scope>NUCLEOTIDE SEQUENCE [LARGE SCALE GENOMIC DNA]</scope>
    <source>
        <strain evidence="1 2">DSM 26515</strain>
    </source>
</reference>
<proteinExistence type="predicted"/>
<dbReference type="EMBL" id="FNYC01000006">
    <property type="protein sequence ID" value="SEJ32203.1"/>
    <property type="molecule type" value="Genomic_DNA"/>
</dbReference>
<accession>A0A1H6XT23</accession>
<evidence type="ECO:0000313" key="2">
    <source>
        <dbReference type="Proteomes" id="UP000199420"/>
    </source>
</evidence>
<gene>
    <name evidence="1" type="ORF">SAMN04487997_2990</name>
</gene>
<sequence>MGLLYILNCSYRFLEEIGRVMEKKIAVLDQNYRHKPELEEWLRAPACFVAVTDFSAMETYKSDELRSIVWAHKLLSKYADKVIVLKNTPQVLLLHGAEAGLRNRLINRESTRNFPGFCRSLEQLETNEYVRKQVLEHQRASQEHFEKMRLDRQNHSGIVRAIMMSFTKDERAQIRQGHPYSESVAKKIVKGIFELAAMAQLRMGARPCIKGKLYNYFVFRIAACHYLNLVRTIANGGNVPLDVDKTVNDDVDMTYVAYATYFDDLFTEEKKLRSLYKEVNSFFRLMKKVMK</sequence>
<dbReference type="AlphaFoldDB" id="A0A1H6XT23"/>
<evidence type="ECO:0000313" key="1">
    <source>
        <dbReference type="EMBL" id="SEJ32203.1"/>
    </source>
</evidence>
<name>A0A1H6XT23_9GAMM</name>
<dbReference type="Proteomes" id="UP000199420">
    <property type="component" value="Unassembled WGS sequence"/>
</dbReference>
<organism evidence="1 2">
    <name type="scientific">Frateuria terrea</name>
    <dbReference type="NCBI Taxonomy" id="529704"/>
    <lineage>
        <taxon>Bacteria</taxon>
        <taxon>Pseudomonadati</taxon>
        <taxon>Pseudomonadota</taxon>
        <taxon>Gammaproteobacteria</taxon>
        <taxon>Lysobacterales</taxon>
        <taxon>Rhodanobacteraceae</taxon>
        <taxon>Frateuria</taxon>
    </lineage>
</organism>
<protein>
    <submittedName>
        <fullName evidence="1">Uncharacterized protein</fullName>
    </submittedName>
</protein>
<keyword evidence="2" id="KW-1185">Reference proteome</keyword>